<proteinExistence type="predicted"/>
<evidence type="ECO:0000313" key="1">
    <source>
        <dbReference type="EMBL" id="KIK39601.1"/>
    </source>
</evidence>
<accession>A0A0D0AD25</accession>
<protein>
    <submittedName>
        <fullName evidence="1">Uncharacterized protein</fullName>
    </submittedName>
</protein>
<dbReference type="EMBL" id="KN835336">
    <property type="protein sequence ID" value="KIK39601.1"/>
    <property type="molecule type" value="Genomic_DNA"/>
</dbReference>
<name>A0A0D0AD25_9AGAM</name>
<keyword evidence="2" id="KW-1185">Reference proteome</keyword>
<sequence>MMFHISDSHCCGRISTCPSHGIVDLLTQLDINTSDSFCQSDSPGFFCHTTTSAPEFLRQSMQI</sequence>
<reference evidence="2" key="2">
    <citation type="submission" date="2015-01" db="EMBL/GenBank/DDBJ databases">
        <title>Evolutionary Origins and Diversification of the Mycorrhizal Mutualists.</title>
        <authorList>
            <consortium name="DOE Joint Genome Institute"/>
            <consortium name="Mycorrhizal Genomics Consortium"/>
            <person name="Kohler A."/>
            <person name="Kuo A."/>
            <person name="Nagy L.G."/>
            <person name="Floudas D."/>
            <person name="Copeland A."/>
            <person name="Barry K.W."/>
            <person name="Cichocki N."/>
            <person name="Veneault-Fourrey C."/>
            <person name="LaButti K."/>
            <person name="Lindquist E.A."/>
            <person name="Lipzen A."/>
            <person name="Lundell T."/>
            <person name="Morin E."/>
            <person name="Murat C."/>
            <person name="Riley R."/>
            <person name="Ohm R."/>
            <person name="Sun H."/>
            <person name="Tunlid A."/>
            <person name="Henrissat B."/>
            <person name="Grigoriev I.V."/>
            <person name="Hibbett D.S."/>
            <person name="Martin F."/>
        </authorList>
    </citation>
    <scope>NUCLEOTIDE SEQUENCE [LARGE SCALE GENOMIC DNA]</scope>
    <source>
        <strain evidence="2">UH-Slu-Lm8-n1</strain>
    </source>
</reference>
<dbReference type="InParanoid" id="A0A0D0AD25"/>
<reference evidence="1 2" key="1">
    <citation type="submission" date="2014-04" db="EMBL/GenBank/DDBJ databases">
        <authorList>
            <consortium name="DOE Joint Genome Institute"/>
            <person name="Kuo A."/>
            <person name="Ruytinx J."/>
            <person name="Rineau F."/>
            <person name="Colpaert J."/>
            <person name="Kohler A."/>
            <person name="Nagy L.G."/>
            <person name="Floudas D."/>
            <person name="Copeland A."/>
            <person name="Barry K.W."/>
            <person name="Cichocki N."/>
            <person name="Veneault-Fourrey C."/>
            <person name="LaButti K."/>
            <person name="Lindquist E.A."/>
            <person name="Lipzen A."/>
            <person name="Lundell T."/>
            <person name="Morin E."/>
            <person name="Murat C."/>
            <person name="Sun H."/>
            <person name="Tunlid A."/>
            <person name="Henrissat B."/>
            <person name="Grigoriev I.V."/>
            <person name="Hibbett D.S."/>
            <person name="Martin F."/>
            <person name="Nordberg H.P."/>
            <person name="Cantor M.N."/>
            <person name="Hua S.X."/>
        </authorList>
    </citation>
    <scope>NUCLEOTIDE SEQUENCE [LARGE SCALE GENOMIC DNA]</scope>
    <source>
        <strain evidence="1 2">UH-Slu-Lm8-n1</strain>
    </source>
</reference>
<dbReference type="AlphaFoldDB" id="A0A0D0AD25"/>
<evidence type="ECO:0000313" key="2">
    <source>
        <dbReference type="Proteomes" id="UP000054485"/>
    </source>
</evidence>
<dbReference type="Proteomes" id="UP000054485">
    <property type="component" value="Unassembled WGS sequence"/>
</dbReference>
<gene>
    <name evidence="1" type="ORF">CY34DRAFT_325679</name>
</gene>
<dbReference type="HOGENOM" id="CLU_2887326_0_0_1"/>
<organism evidence="1 2">
    <name type="scientific">Suillus luteus UH-Slu-Lm8-n1</name>
    <dbReference type="NCBI Taxonomy" id="930992"/>
    <lineage>
        <taxon>Eukaryota</taxon>
        <taxon>Fungi</taxon>
        <taxon>Dikarya</taxon>
        <taxon>Basidiomycota</taxon>
        <taxon>Agaricomycotina</taxon>
        <taxon>Agaricomycetes</taxon>
        <taxon>Agaricomycetidae</taxon>
        <taxon>Boletales</taxon>
        <taxon>Suillineae</taxon>
        <taxon>Suillaceae</taxon>
        <taxon>Suillus</taxon>
    </lineage>
</organism>